<organism evidence="2 3">
    <name type="scientific">Saccharothrix hoggarensis</name>
    <dbReference type="NCBI Taxonomy" id="913853"/>
    <lineage>
        <taxon>Bacteria</taxon>
        <taxon>Bacillati</taxon>
        <taxon>Actinomycetota</taxon>
        <taxon>Actinomycetes</taxon>
        <taxon>Pseudonocardiales</taxon>
        <taxon>Pseudonocardiaceae</taxon>
        <taxon>Saccharothrix</taxon>
    </lineage>
</organism>
<gene>
    <name evidence="2" type="ORF">ACFQ3T_04590</name>
</gene>
<name>A0ABW3QGR3_9PSEU</name>
<accession>A0ABW3QGR3</accession>
<keyword evidence="3" id="KW-1185">Reference proteome</keyword>
<evidence type="ECO:0000313" key="2">
    <source>
        <dbReference type="EMBL" id="MFD1146394.1"/>
    </source>
</evidence>
<reference evidence="3" key="1">
    <citation type="journal article" date="2019" name="Int. J. Syst. Evol. Microbiol.">
        <title>The Global Catalogue of Microorganisms (GCM) 10K type strain sequencing project: providing services to taxonomists for standard genome sequencing and annotation.</title>
        <authorList>
            <consortium name="The Broad Institute Genomics Platform"/>
            <consortium name="The Broad Institute Genome Sequencing Center for Infectious Disease"/>
            <person name="Wu L."/>
            <person name="Ma J."/>
        </authorList>
    </citation>
    <scope>NUCLEOTIDE SEQUENCE [LARGE SCALE GENOMIC DNA]</scope>
    <source>
        <strain evidence="3">CCUG 60214</strain>
    </source>
</reference>
<sequence>MREHWEQVADEVDEVMLTIAARNAMTWQPWQHVDWLRVQADLLDRLGAACGGAGPVSGRAELLRDRAERMADHLNGVPSAADHPPPPPDLSRYLSRAGAPQRTLRPVPTPDPRRPPTPTPNPTTP</sequence>
<proteinExistence type="predicted"/>
<dbReference type="EMBL" id="JBHTLK010000012">
    <property type="protein sequence ID" value="MFD1146394.1"/>
    <property type="molecule type" value="Genomic_DNA"/>
</dbReference>
<protein>
    <submittedName>
        <fullName evidence="2">Uncharacterized protein</fullName>
    </submittedName>
</protein>
<comment type="caution">
    <text evidence="2">The sequence shown here is derived from an EMBL/GenBank/DDBJ whole genome shotgun (WGS) entry which is preliminary data.</text>
</comment>
<evidence type="ECO:0000313" key="3">
    <source>
        <dbReference type="Proteomes" id="UP001597168"/>
    </source>
</evidence>
<feature type="region of interest" description="Disordered" evidence="1">
    <location>
        <begin position="70"/>
        <end position="125"/>
    </location>
</feature>
<feature type="compositionally biased region" description="Pro residues" evidence="1">
    <location>
        <begin position="107"/>
        <end position="125"/>
    </location>
</feature>
<dbReference type="RefSeq" id="WP_380720096.1">
    <property type="nucleotide sequence ID" value="NZ_JBHTLK010000012.1"/>
</dbReference>
<dbReference type="Proteomes" id="UP001597168">
    <property type="component" value="Unassembled WGS sequence"/>
</dbReference>
<evidence type="ECO:0000256" key="1">
    <source>
        <dbReference type="SAM" id="MobiDB-lite"/>
    </source>
</evidence>